<keyword evidence="2" id="KW-1185">Reference proteome</keyword>
<accession>A0AC61TS11</accession>
<dbReference type="Proteomes" id="UP000829276">
    <property type="component" value="Segment"/>
</dbReference>
<sequence>MNLGEKIQCIINDLEDGDNVKIYFTDNTDNHRTVKSYISDGDVRCMESYLSNYKEYGFIKDCTPEGEWFEYVDFELIKGDEDI</sequence>
<evidence type="ECO:0000313" key="1">
    <source>
        <dbReference type="EMBL" id="UNH58479.1"/>
    </source>
</evidence>
<reference evidence="1" key="1">
    <citation type="submission" date="2022-02" db="EMBL/GenBank/DDBJ databases">
        <authorList>
            <person name="Nazir A."/>
            <person name="Chen Y."/>
            <person name="Liu Y."/>
        </authorList>
    </citation>
    <scope>NUCLEOTIDE SEQUENCE</scope>
</reference>
<organism evidence="1 2">
    <name type="scientific">Bacillus phage vB_BsuS_PJN02</name>
    <dbReference type="NCBI Taxonomy" id="2920374"/>
    <lineage>
        <taxon>Viruses</taxon>
        <taxon>Duplodnaviria</taxon>
        <taxon>Heunggongvirae</taxon>
        <taxon>Uroviricota</taxon>
        <taxon>Caudoviricetes</taxon>
        <taxon>Heleneionescovirinae</taxon>
        <taxon>Zhangjivirus</taxon>
        <taxon>Zhangjivirus PJN02</taxon>
    </lineage>
</organism>
<name>A0AC61TS11_9CAUD</name>
<dbReference type="EMBL" id="OM634653">
    <property type="protein sequence ID" value="UNH58479.1"/>
    <property type="molecule type" value="Genomic_DNA"/>
</dbReference>
<evidence type="ECO:0000313" key="2">
    <source>
        <dbReference type="Proteomes" id="UP000829276"/>
    </source>
</evidence>
<proteinExistence type="predicted"/>
<protein>
    <submittedName>
        <fullName evidence="1">Uncharacterized protein</fullName>
    </submittedName>
</protein>